<evidence type="ECO:0000259" key="9">
    <source>
        <dbReference type="Pfam" id="PF12704"/>
    </source>
</evidence>
<evidence type="ECO:0000256" key="1">
    <source>
        <dbReference type="ARBA" id="ARBA00004651"/>
    </source>
</evidence>
<feature type="domain" description="MacB-like periplasmic core" evidence="9">
    <location>
        <begin position="34"/>
        <end position="241"/>
    </location>
</feature>
<evidence type="ECO:0000256" key="3">
    <source>
        <dbReference type="ARBA" id="ARBA00022692"/>
    </source>
</evidence>
<evidence type="ECO:0000256" key="5">
    <source>
        <dbReference type="ARBA" id="ARBA00023136"/>
    </source>
</evidence>
<sequence length="404" mass="42583">MQTGLIIAALRKHRLATLLIALEIALACAVLCNAIFMLTEKGRALSLDSGLAESSLGIVQLSGFDAAQAADLNARVTGALQAIPGVTSVGIISAVPFGEPGVRAGVHTDESGNVFGGVLDFYLGDAVAIQALGLKLLAGRLPDAAEYAPIGQYVPANAPILVTRQLAERYWPGEPAVGRSLWSMDSRFTVIGVVEHLAVSQPGGGEALGNDWSVLMPAKPGPQLAGRYLVRAAPEALPRVMADAQRAVAAVAPDVVFDQAASRTVAELRADYFHGARLMMALLAGVIVALLGATALGIVGLASYWVEQRRRQIGIRRALGATRRDILRYFQLENFLVVSLGVVVGALLAYAFNLGLMRFYELPRLPLAYLPISALALWLLGQVAVLAPALRASAIMPVQAIRSA</sequence>
<dbReference type="GO" id="GO:0005886">
    <property type="term" value="C:plasma membrane"/>
    <property type="evidence" value="ECO:0007669"/>
    <property type="project" value="UniProtKB-SubCell"/>
</dbReference>
<dbReference type="Proteomes" id="UP001218208">
    <property type="component" value="Unassembled WGS sequence"/>
</dbReference>
<dbReference type="InterPro" id="IPR025857">
    <property type="entry name" value="MacB_PCD"/>
</dbReference>
<dbReference type="PANTHER" id="PTHR30572:SF4">
    <property type="entry name" value="ABC TRANSPORTER PERMEASE YTRF"/>
    <property type="match status" value="1"/>
</dbReference>
<dbReference type="EMBL" id="ABLOJW010000002">
    <property type="protein sequence ID" value="EKT4091051.1"/>
    <property type="molecule type" value="Genomic_DNA"/>
</dbReference>
<keyword evidence="4 7" id="KW-1133">Transmembrane helix</keyword>
<keyword evidence="2" id="KW-1003">Cell membrane</keyword>
<comment type="similarity">
    <text evidence="6">Belongs to the ABC-4 integral membrane protein family.</text>
</comment>
<dbReference type="PANTHER" id="PTHR30572">
    <property type="entry name" value="MEMBRANE COMPONENT OF TRANSPORTER-RELATED"/>
    <property type="match status" value="1"/>
</dbReference>
<name>A0AAI9BYX3_STEMA</name>
<feature type="transmembrane region" description="Helical" evidence="7">
    <location>
        <begin position="15"/>
        <end position="38"/>
    </location>
</feature>
<dbReference type="InterPro" id="IPR050250">
    <property type="entry name" value="Macrolide_Exporter_MacB"/>
</dbReference>
<dbReference type="Pfam" id="PF02687">
    <property type="entry name" value="FtsX"/>
    <property type="match status" value="1"/>
</dbReference>
<organism evidence="10 11">
    <name type="scientific">Stenotrophomonas maltophilia</name>
    <name type="common">Pseudomonas maltophilia</name>
    <name type="synonym">Xanthomonas maltophilia</name>
    <dbReference type="NCBI Taxonomy" id="40324"/>
    <lineage>
        <taxon>Bacteria</taxon>
        <taxon>Pseudomonadati</taxon>
        <taxon>Pseudomonadota</taxon>
        <taxon>Gammaproteobacteria</taxon>
        <taxon>Lysobacterales</taxon>
        <taxon>Lysobacteraceae</taxon>
        <taxon>Stenotrophomonas</taxon>
        <taxon>Stenotrophomonas maltophilia group</taxon>
    </lineage>
</organism>
<dbReference type="GO" id="GO:0022857">
    <property type="term" value="F:transmembrane transporter activity"/>
    <property type="evidence" value="ECO:0007669"/>
    <property type="project" value="TreeGrafter"/>
</dbReference>
<dbReference type="InterPro" id="IPR003838">
    <property type="entry name" value="ABC3_permease_C"/>
</dbReference>
<feature type="transmembrane region" description="Helical" evidence="7">
    <location>
        <begin position="278"/>
        <end position="306"/>
    </location>
</feature>
<proteinExistence type="inferred from homology"/>
<protein>
    <submittedName>
        <fullName evidence="10">FtsX-like permease family protein</fullName>
    </submittedName>
</protein>
<dbReference type="AlphaFoldDB" id="A0AAI9BYX3"/>
<evidence type="ECO:0000256" key="2">
    <source>
        <dbReference type="ARBA" id="ARBA00022475"/>
    </source>
</evidence>
<evidence type="ECO:0000259" key="8">
    <source>
        <dbReference type="Pfam" id="PF02687"/>
    </source>
</evidence>
<reference evidence="10" key="1">
    <citation type="submission" date="2022-07" db="EMBL/GenBank/DDBJ databases">
        <authorList>
            <consortium name="DAFM: The Division of Animal and Food Microbiology"/>
        </authorList>
    </citation>
    <scope>NUCLEOTIDE SEQUENCE</scope>
    <source>
        <strain evidence="10">19MO01SH01-2</strain>
    </source>
</reference>
<gene>
    <name evidence="10" type="ORF">QEG23_000524</name>
</gene>
<keyword evidence="5 7" id="KW-0472">Membrane</keyword>
<evidence type="ECO:0000313" key="10">
    <source>
        <dbReference type="EMBL" id="EKT4091051.1"/>
    </source>
</evidence>
<evidence type="ECO:0000256" key="6">
    <source>
        <dbReference type="ARBA" id="ARBA00038076"/>
    </source>
</evidence>
<evidence type="ECO:0000256" key="7">
    <source>
        <dbReference type="SAM" id="Phobius"/>
    </source>
</evidence>
<dbReference type="Pfam" id="PF12704">
    <property type="entry name" value="MacB_PCD"/>
    <property type="match status" value="1"/>
</dbReference>
<evidence type="ECO:0000256" key="4">
    <source>
        <dbReference type="ARBA" id="ARBA00022989"/>
    </source>
</evidence>
<feature type="transmembrane region" description="Helical" evidence="7">
    <location>
        <begin position="326"/>
        <end position="352"/>
    </location>
</feature>
<keyword evidence="3 7" id="KW-0812">Transmembrane</keyword>
<feature type="transmembrane region" description="Helical" evidence="7">
    <location>
        <begin position="367"/>
        <end position="390"/>
    </location>
</feature>
<comment type="subcellular location">
    <subcellularLocation>
        <location evidence="1">Cell membrane</location>
        <topology evidence="1">Multi-pass membrane protein</topology>
    </subcellularLocation>
</comment>
<comment type="caution">
    <text evidence="10">The sequence shown here is derived from an EMBL/GenBank/DDBJ whole genome shotgun (WGS) entry which is preliminary data.</text>
</comment>
<evidence type="ECO:0000313" key="11">
    <source>
        <dbReference type="Proteomes" id="UP001218208"/>
    </source>
</evidence>
<accession>A0AAI9BYX3</accession>
<feature type="domain" description="ABC3 transporter permease C-terminal" evidence="8">
    <location>
        <begin position="286"/>
        <end position="394"/>
    </location>
</feature>